<evidence type="ECO:0000256" key="1">
    <source>
        <dbReference type="ARBA" id="ARBA00005953"/>
    </source>
</evidence>
<dbReference type="PIRSF" id="PIRSF003230">
    <property type="entry name" value="YbgC"/>
    <property type="match status" value="1"/>
</dbReference>
<accession>A0A917BSS0</accession>
<dbReference type="InterPro" id="IPR014166">
    <property type="entry name" value="Tol-Pal_acyl-CoA_thioesterase"/>
</dbReference>
<dbReference type="InterPro" id="IPR006684">
    <property type="entry name" value="YbgC/YbaW"/>
</dbReference>
<reference evidence="3" key="2">
    <citation type="submission" date="2020-09" db="EMBL/GenBank/DDBJ databases">
        <authorList>
            <person name="Sun Q."/>
            <person name="Zhou Y."/>
        </authorList>
    </citation>
    <scope>NUCLEOTIDE SEQUENCE</scope>
    <source>
        <strain evidence="3">CGMCC 1.15254</strain>
    </source>
</reference>
<comment type="caution">
    <text evidence="3">The sequence shown here is derived from an EMBL/GenBank/DDBJ whole genome shotgun (WGS) entry which is preliminary data.</text>
</comment>
<dbReference type="NCBIfam" id="TIGR02799">
    <property type="entry name" value="thio_ybgC"/>
    <property type="match status" value="1"/>
</dbReference>
<protein>
    <submittedName>
        <fullName evidence="3">Tol-pal system-associated acyl-CoA thioesterase</fullName>
    </submittedName>
</protein>
<dbReference type="GO" id="GO:0047617">
    <property type="term" value="F:fatty acyl-CoA hydrolase activity"/>
    <property type="evidence" value="ECO:0007669"/>
    <property type="project" value="TreeGrafter"/>
</dbReference>
<dbReference type="Pfam" id="PF13279">
    <property type="entry name" value="4HBT_2"/>
    <property type="match status" value="1"/>
</dbReference>
<keyword evidence="2" id="KW-0378">Hydrolase</keyword>
<evidence type="ECO:0000313" key="4">
    <source>
        <dbReference type="Proteomes" id="UP000632498"/>
    </source>
</evidence>
<dbReference type="PANTHER" id="PTHR31793">
    <property type="entry name" value="4-HYDROXYBENZOYL-COA THIOESTERASE FAMILY MEMBER"/>
    <property type="match status" value="1"/>
</dbReference>
<dbReference type="FunFam" id="3.10.129.10:FF:000004">
    <property type="entry name" value="Tol-pal system-associated acyl-CoA thioesterase"/>
    <property type="match status" value="1"/>
</dbReference>
<dbReference type="EMBL" id="BMHV01000003">
    <property type="protein sequence ID" value="GGF54611.1"/>
    <property type="molecule type" value="Genomic_DNA"/>
</dbReference>
<reference evidence="3" key="1">
    <citation type="journal article" date="2014" name="Int. J. Syst. Evol. Microbiol.">
        <title>Complete genome sequence of Corynebacterium casei LMG S-19264T (=DSM 44701T), isolated from a smear-ripened cheese.</title>
        <authorList>
            <consortium name="US DOE Joint Genome Institute (JGI-PGF)"/>
            <person name="Walter F."/>
            <person name="Albersmeier A."/>
            <person name="Kalinowski J."/>
            <person name="Ruckert C."/>
        </authorList>
    </citation>
    <scope>NUCLEOTIDE SEQUENCE</scope>
    <source>
        <strain evidence="3">CGMCC 1.15254</strain>
    </source>
</reference>
<keyword evidence="4" id="KW-1185">Reference proteome</keyword>
<dbReference type="Gene3D" id="3.10.129.10">
    <property type="entry name" value="Hotdog Thioesterase"/>
    <property type="match status" value="1"/>
</dbReference>
<sequence length="146" mass="16906">MTVGRLEGDTFIFPIRVYYEDTDAGEIVYYANYLKFAERARTEFLRYFNIHQSELLEKDRIAFAVRRAEADYRKPAKLDDLLEVHTRLVKLGGASLEMEQVLKRDGETLVCVKVRIACIHLEGRAVPIPKTIRQVFMKMLGVHNGK</sequence>
<proteinExistence type="inferred from homology"/>
<dbReference type="RefSeq" id="WP_188661126.1">
    <property type="nucleotide sequence ID" value="NZ_BMHV01000003.1"/>
</dbReference>
<organism evidence="3 4">
    <name type="scientific">Terasakiella brassicae</name>
    <dbReference type="NCBI Taxonomy" id="1634917"/>
    <lineage>
        <taxon>Bacteria</taxon>
        <taxon>Pseudomonadati</taxon>
        <taxon>Pseudomonadota</taxon>
        <taxon>Alphaproteobacteria</taxon>
        <taxon>Rhodospirillales</taxon>
        <taxon>Terasakiellaceae</taxon>
        <taxon>Terasakiella</taxon>
    </lineage>
</organism>
<comment type="similarity">
    <text evidence="1">Belongs to the 4-hydroxybenzoyl-CoA thioesterase family.</text>
</comment>
<dbReference type="CDD" id="cd00586">
    <property type="entry name" value="4HBT"/>
    <property type="match status" value="1"/>
</dbReference>
<dbReference type="NCBIfam" id="TIGR00051">
    <property type="entry name" value="YbgC/FadM family acyl-CoA thioesterase"/>
    <property type="match status" value="1"/>
</dbReference>
<gene>
    <name evidence="3" type="ORF">GCM10011332_05020</name>
</gene>
<dbReference type="InterPro" id="IPR050563">
    <property type="entry name" value="4-hydroxybenzoyl-CoA_TE"/>
</dbReference>
<evidence type="ECO:0000256" key="2">
    <source>
        <dbReference type="ARBA" id="ARBA00022801"/>
    </source>
</evidence>
<dbReference type="InterPro" id="IPR029069">
    <property type="entry name" value="HotDog_dom_sf"/>
</dbReference>
<name>A0A917BSS0_9PROT</name>
<dbReference type="PANTHER" id="PTHR31793:SF37">
    <property type="entry name" value="ACYL-COA THIOESTER HYDROLASE YBGC"/>
    <property type="match status" value="1"/>
</dbReference>
<evidence type="ECO:0000313" key="3">
    <source>
        <dbReference type="EMBL" id="GGF54611.1"/>
    </source>
</evidence>
<dbReference type="AlphaFoldDB" id="A0A917BSS0"/>
<dbReference type="Proteomes" id="UP000632498">
    <property type="component" value="Unassembled WGS sequence"/>
</dbReference>
<dbReference type="SUPFAM" id="SSF54637">
    <property type="entry name" value="Thioesterase/thiol ester dehydrase-isomerase"/>
    <property type="match status" value="1"/>
</dbReference>